<proteinExistence type="predicted"/>
<evidence type="ECO:0000313" key="5">
    <source>
        <dbReference type="Proteomes" id="UP000198211"/>
    </source>
</evidence>
<dbReference type="GO" id="GO:0046872">
    <property type="term" value="F:metal ion binding"/>
    <property type="evidence" value="ECO:0007669"/>
    <property type="project" value="UniProtKB-KW"/>
</dbReference>
<evidence type="ECO:0000256" key="1">
    <source>
        <dbReference type="ARBA" id="ARBA00001968"/>
    </source>
</evidence>
<organism evidence="4 5">
    <name type="scientific">Phytophthora megakarya</name>
    <dbReference type="NCBI Taxonomy" id="4795"/>
    <lineage>
        <taxon>Eukaryota</taxon>
        <taxon>Sar</taxon>
        <taxon>Stramenopiles</taxon>
        <taxon>Oomycota</taxon>
        <taxon>Peronosporomycetes</taxon>
        <taxon>Peronosporales</taxon>
        <taxon>Peronosporaceae</taxon>
        <taxon>Phytophthora</taxon>
    </lineage>
</organism>
<feature type="domain" description="DDE Tnp4" evidence="3">
    <location>
        <begin position="4"/>
        <end position="115"/>
    </location>
</feature>
<dbReference type="EMBL" id="NBNE01002427">
    <property type="protein sequence ID" value="OWZ10500.1"/>
    <property type="molecule type" value="Genomic_DNA"/>
</dbReference>
<accession>A0A225W0W2</accession>
<sequence length="164" mass="18477">MFLSQKSVYNGHKRKHALKYQTLTTPDGLIVHLYGPFSGRNHDIKHFKDSQISQKILNDTHFRGFRVYGDQAYGNDSVLCCPYAGAVGNLSRHQRQVNVSMSRVRVSVEWSMARLSTIGVQVGVFLTNCITCAQGGNTISDHFRLSPPSLAKYLKFISNERNEV</sequence>
<dbReference type="Proteomes" id="UP000198211">
    <property type="component" value="Unassembled WGS sequence"/>
</dbReference>
<evidence type="ECO:0000259" key="3">
    <source>
        <dbReference type="Pfam" id="PF13359"/>
    </source>
</evidence>
<dbReference type="InterPro" id="IPR027806">
    <property type="entry name" value="HARBI1_dom"/>
</dbReference>
<evidence type="ECO:0000256" key="2">
    <source>
        <dbReference type="ARBA" id="ARBA00022723"/>
    </source>
</evidence>
<reference evidence="5" key="1">
    <citation type="submission" date="2017-03" db="EMBL/GenBank/DDBJ databases">
        <title>Phytopthora megakarya and P. palmivora, two closely related causual agents of cacao black pod achieved similar genome size and gene model numbers by different mechanisms.</title>
        <authorList>
            <person name="Ali S."/>
            <person name="Shao J."/>
            <person name="Larry D.J."/>
            <person name="Kronmiller B."/>
            <person name="Shen D."/>
            <person name="Strem M.D."/>
            <person name="Melnick R.L."/>
            <person name="Guiltinan M.J."/>
            <person name="Tyler B.M."/>
            <person name="Meinhardt L.W."/>
            <person name="Bailey B.A."/>
        </authorList>
    </citation>
    <scope>NUCLEOTIDE SEQUENCE [LARGE SCALE GENOMIC DNA]</scope>
    <source>
        <strain evidence="5">zdho120</strain>
    </source>
</reference>
<evidence type="ECO:0000313" key="4">
    <source>
        <dbReference type="EMBL" id="OWZ10500.1"/>
    </source>
</evidence>
<gene>
    <name evidence="4" type="ORF">PHMEG_00016650</name>
</gene>
<keyword evidence="5" id="KW-1185">Reference proteome</keyword>
<protein>
    <recommendedName>
        <fullName evidence="3">DDE Tnp4 domain-containing protein</fullName>
    </recommendedName>
</protein>
<keyword evidence="2" id="KW-0479">Metal-binding</keyword>
<name>A0A225W0W2_9STRA</name>
<comment type="caution">
    <text evidence="4">The sequence shown here is derived from an EMBL/GenBank/DDBJ whole genome shotgun (WGS) entry which is preliminary data.</text>
</comment>
<dbReference type="Pfam" id="PF13359">
    <property type="entry name" value="DDE_Tnp_4"/>
    <property type="match status" value="1"/>
</dbReference>
<dbReference type="STRING" id="4795.A0A225W0W2"/>
<dbReference type="OrthoDB" id="95977at2759"/>
<comment type="cofactor">
    <cofactor evidence="1">
        <name>a divalent metal cation</name>
        <dbReference type="ChEBI" id="CHEBI:60240"/>
    </cofactor>
</comment>
<dbReference type="AlphaFoldDB" id="A0A225W0W2"/>